<dbReference type="SUPFAM" id="SSF52518">
    <property type="entry name" value="Thiamin diphosphate-binding fold (THDP-binding)"/>
    <property type="match status" value="2"/>
</dbReference>
<name>A0A7W6E7V8_9RHOB</name>
<evidence type="ECO:0000256" key="1">
    <source>
        <dbReference type="ARBA" id="ARBA00007812"/>
    </source>
</evidence>
<dbReference type="PROSITE" id="PS00187">
    <property type="entry name" value="TPP_ENZYMES"/>
    <property type="match status" value="1"/>
</dbReference>
<dbReference type="Gene3D" id="3.40.50.1220">
    <property type="entry name" value="TPP-binding domain"/>
    <property type="match status" value="1"/>
</dbReference>
<feature type="domain" description="Thiamine pyrophosphate enzyme central" evidence="5">
    <location>
        <begin position="193"/>
        <end position="329"/>
    </location>
</feature>
<evidence type="ECO:0000259" key="5">
    <source>
        <dbReference type="Pfam" id="PF00205"/>
    </source>
</evidence>
<evidence type="ECO:0000256" key="2">
    <source>
        <dbReference type="ARBA" id="ARBA00022679"/>
    </source>
</evidence>
<dbReference type="Pfam" id="PF02776">
    <property type="entry name" value="TPP_enzyme_N"/>
    <property type="match status" value="1"/>
</dbReference>
<dbReference type="PANTHER" id="PTHR18968:SF129">
    <property type="entry name" value="ACETOLACTATE SYNTHASE"/>
    <property type="match status" value="1"/>
</dbReference>
<dbReference type="Pfam" id="PF02775">
    <property type="entry name" value="TPP_enzyme_C"/>
    <property type="match status" value="1"/>
</dbReference>
<dbReference type="EMBL" id="JACIEI010000010">
    <property type="protein sequence ID" value="MBB3995081.1"/>
    <property type="molecule type" value="Genomic_DNA"/>
</dbReference>
<dbReference type="PANTHER" id="PTHR18968">
    <property type="entry name" value="THIAMINE PYROPHOSPHATE ENZYMES"/>
    <property type="match status" value="1"/>
</dbReference>
<accession>A0A7W6E7V8</accession>
<dbReference type="Pfam" id="PF00205">
    <property type="entry name" value="TPP_enzyme_M"/>
    <property type="match status" value="1"/>
</dbReference>
<dbReference type="RefSeq" id="WP_184566669.1">
    <property type="nucleotide sequence ID" value="NZ_JACIEI010000010.1"/>
</dbReference>
<comment type="similarity">
    <text evidence="1 4">Belongs to the TPP enzyme family.</text>
</comment>
<reference evidence="8 9" key="1">
    <citation type="submission" date="2020-08" db="EMBL/GenBank/DDBJ databases">
        <title>Genomic Encyclopedia of Type Strains, Phase IV (KMG-IV): sequencing the most valuable type-strain genomes for metagenomic binning, comparative biology and taxonomic classification.</title>
        <authorList>
            <person name="Goeker M."/>
        </authorList>
    </citation>
    <scope>NUCLEOTIDE SEQUENCE [LARGE SCALE GENOMIC DNA]</scope>
    <source>
        <strain evidence="8 9">DSM 102234</strain>
    </source>
</reference>
<dbReference type="GO" id="GO:0005948">
    <property type="term" value="C:acetolactate synthase complex"/>
    <property type="evidence" value="ECO:0007669"/>
    <property type="project" value="TreeGrafter"/>
</dbReference>
<evidence type="ECO:0000259" key="6">
    <source>
        <dbReference type="Pfam" id="PF02775"/>
    </source>
</evidence>
<comment type="caution">
    <text evidence="8">The sequence shown here is derived from an EMBL/GenBank/DDBJ whole genome shotgun (WGS) entry which is preliminary data.</text>
</comment>
<dbReference type="GO" id="GO:0003984">
    <property type="term" value="F:acetolactate synthase activity"/>
    <property type="evidence" value="ECO:0007669"/>
    <property type="project" value="UniProtKB-EC"/>
</dbReference>
<organism evidence="8 9">
    <name type="scientific">Sulfitobacter undariae</name>
    <dbReference type="NCBI Taxonomy" id="1563671"/>
    <lineage>
        <taxon>Bacteria</taxon>
        <taxon>Pseudomonadati</taxon>
        <taxon>Pseudomonadota</taxon>
        <taxon>Alphaproteobacteria</taxon>
        <taxon>Rhodobacterales</taxon>
        <taxon>Roseobacteraceae</taxon>
        <taxon>Sulfitobacter</taxon>
    </lineage>
</organism>
<dbReference type="InterPro" id="IPR029035">
    <property type="entry name" value="DHS-like_NAD/FAD-binding_dom"/>
</dbReference>
<dbReference type="InterPro" id="IPR029061">
    <property type="entry name" value="THDP-binding"/>
</dbReference>
<dbReference type="GO" id="GO:0009099">
    <property type="term" value="P:L-valine biosynthetic process"/>
    <property type="evidence" value="ECO:0007669"/>
    <property type="project" value="TreeGrafter"/>
</dbReference>
<dbReference type="AlphaFoldDB" id="A0A7W6E7V8"/>
<keyword evidence="9" id="KW-1185">Reference proteome</keyword>
<dbReference type="InterPro" id="IPR011766">
    <property type="entry name" value="TPP_enzyme_TPP-bd"/>
</dbReference>
<dbReference type="InterPro" id="IPR012000">
    <property type="entry name" value="Thiamin_PyroP_enz_cen_dom"/>
</dbReference>
<evidence type="ECO:0000313" key="8">
    <source>
        <dbReference type="EMBL" id="MBB3995081.1"/>
    </source>
</evidence>
<dbReference type="SUPFAM" id="SSF52467">
    <property type="entry name" value="DHS-like NAD/FAD-binding domain"/>
    <property type="match status" value="1"/>
</dbReference>
<dbReference type="GO" id="GO:0030976">
    <property type="term" value="F:thiamine pyrophosphate binding"/>
    <property type="evidence" value="ECO:0007669"/>
    <property type="project" value="InterPro"/>
</dbReference>
<protein>
    <submittedName>
        <fullName evidence="8">Acetolactate synthase-1/2/3 large subunit</fullName>
        <ecNumber evidence="8">2.2.1.6</ecNumber>
    </submittedName>
</protein>
<dbReference type="InterPro" id="IPR000399">
    <property type="entry name" value="TPP-bd_CS"/>
</dbReference>
<dbReference type="InterPro" id="IPR012001">
    <property type="entry name" value="Thiamin_PyroP_enz_TPP-bd_dom"/>
</dbReference>
<evidence type="ECO:0000256" key="3">
    <source>
        <dbReference type="ARBA" id="ARBA00023052"/>
    </source>
</evidence>
<evidence type="ECO:0000313" key="9">
    <source>
        <dbReference type="Proteomes" id="UP000530268"/>
    </source>
</evidence>
<dbReference type="Proteomes" id="UP000530268">
    <property type="component" value="Unassembled WGS sequence"/>
</dbReference>
<dbReference type="InterPro" id="IPR045229">
    <property type="entry name" value="TPP_enz"/>
</dbReference>
<sequence>MPNSDTIRAADAIARRLYDAGCRHAFGMPGGEVLTLVDALEKAGIRFVLCKHENAAGFMAEAAWQQTGAPGIMVATIGPGILNGVNSIANALQDRVPLIVISGCVDMAEAETYTHQVLDQQAVLRPITKASFRLSADAAHVVADKAVAIALEGQPGPVHIDVPISIADARISPKAPPRRAPLAPTIPAGDAMNTARDWLEAAQRPVMIVGVDAMNTNAGPAVTAFAERFSIPVITTYKAKGLLDERHPLALGAAGLSPLADKSLLPFIDQSDLVICVGYDPIEMRTGWRDIWDPSSKRVIEITAAPNHHYMHQASLSIIADCPATLTALGAATARATTSWAQGQIADVKQALANAFPTDETWGPAAIIDTCRQTLPDDTIATADSGAHRILLSQMWTCTQPRGLLQSSALCTMGCALPLAMGTALCAPDRTVVSFSGDAGFLMVAGELTTAQELGLKPIFIVFVDASLALIELKQRQRQLRNAAVDIGEHDFAAMGRAFGGAGHTATTRAELATALQTARNADTFTVIACPIPRGSYDGRI</sequence>
<evidence type="ECO:0000259" key="7">
    <source>
        <dbReference type="Pfam" id="PF02776"/>
    </source>
</evidence>
<dbReference type="GO" id="GO:0050660">
    <property type="term" value="F:flavin adenine dinucleotide binding"/>
    <property type="evidence" value="ECO:0007669"/>
    <property type="project" value="TreeGrafter"/>
</dbReference>
<dbReference type="GO" id="GO:0009097">
    <property type="term" value="P:isoleucine biosynthetic process"/>
    <property type="evidence" value="ECO:0007669"/>
    <property type="project" value="TreeGrafter"/>
</dbReference>
<dbReference type="CDD" id="cd07035">
    <property type="entry name" value="TPP_PYR_POX_like"/>
    <property type="match status" value="1"/>
</dbReference>
<dbReference type="Gene3D" id="3.40.50.970">
    <property type="match status" value="2"/>
</dbReference>
<evidence type="ECO:0000256" key="4">
    <source>
        <dbReference type="RuleBase" id="RU362132"/>
    </source>
</evidence>
<keyword evidence="3 4" id="KW-0786">Thiamine pyrophosphate</keyword>
<proteinExistence type="inferred from homology"/>
<dbReference type="FunFam" id="3.40.50.970:FF:000007">
    <property type="entry name" value="Acetolactate synthase"/>
    <property type="match status" value="1"/>
</dbReference>
<feature type="domain" description="Thiamine pyrophosphate enzyme N-terminal TPP-binding" evidence="7">
    <location>
        <begin position="8"/>
        <end position="122"/>
    </location>
</feature>
<dbReference type="GO" id="GO:0000287">
    <property type="term" value="F:magnesium ion binding"/>
    <property type="evidence" value="ECO:0007669"/>
    <property type="project" value="InterPro"/>
</dbReference>
<dbReference type="EC" id="2.2.1.6" evidence="8"/>
<feature type="domain" description="Thiamine pyrophosphate enzyme TPP-binding" evidence="6">
    <location>
        <begin position="384"/>
        <end position="529"/>
    </location>
</feature>
<keyword evidence="2 8" id="KW-0808">Transferase</keyword>
<gene>
    <name evidence="8" type="ORF">GGR95_002731</name>
</gene>